<evidence type="ECO:0000256" key="13">
    <source>
        <dbReference type="ARBA" id="ARBA00022959"/>
    </source>
</evidence>
<dbReference type="GO" id="GO:0020002">
    <property type="term" value="C:host cell plasma membrane"/>
    <property type="evidence" value="ECO:0007669"/>
    <property type="project" value="UniProtKB-SubCell"/>
</dbReference>
<organism evidence="20 21">
    <name type="scientific">Equid herpesvirus 6</name>
    <dbReference type="NCBI Taxonomy" id="173566"/>
    <lineage>
        <taxon>Viruses</taxon>
        <taxon>Duplodnaviria</taxon>
        <taxon>Heunggongvirae</taxon>
        <taxon>Peploviricota</taxon>
        <taxon>Herviviricetes</taxon>
        <taxon>Herpesvirales</taxon>
        <taxon>Orthoherpesviridae</taxon>
        <taxon>Alphaherpesvirinae</taxon>
        <taxon>Varicellovirus</taxon>
    </lineage>
</organism>
<name>A0A7S9VM19_9ALPH</name>
<feature type="transmembrane region" description="Helical" evidence="19">
    <location>
        <begin position="293"/>
        <end position="326"/>
    </location>
</feature>
<dbReference type="InterPro" id="IPR002567">
    <property type="entry name" value="GK"/>
</dbReference>
<keyword evidence="9 19" id="KW-0812">Transmembrane</keyword>
<proteinExistence type="inferred from homology"/>
<dbReference type="GeneID" id="80540114"/>
<evidence type="ECO:0000256" key="11">
    <source>
        <dbReference type="ARBA" id="ARBA00022812"/>
    </source>
</evidence>
<keyword evidence="15" id="KW-1039">Host endosome</keyword>
<keyword evidence="7" id="KW-1032">Host cell membrane</keyword>
<evidence type="ECO:0000256" key="6">
    <source>
        <dbReference type="ARBA" id="ARBA00013975"/>
    </source>
</evidence>
<evidence type="ECO:0000256" key="4">
    <source>
        <dbReference type="ARBA" id="ARBA00007266"/>
    </source>
</evidence>
<dbReference type="Proteomes" id="UP001143705">
    <property type="component" value="Segment"/>
</dbReference>
<feature type="transmembrane region" description="Helical" evidence="19">
    <location>
        <begin position="7"/>
        <end position="28"/>
    </location>
</feature>
<keyword evidence="13" id="KW-1181">Viral primary envelope fusion with host outer nuclear membrane</keyword>
<evidence type="ECO:0000256" key="3">
    <source>
        <dbReference type="ARBA" id="ARBA00004598"/>
    </source>
</evidence>
<keyword evidence="14 19" id="KW-1133">Transmembrane helix</keyword>
<feature type="transmembrane region" description="Helical" evidence="19">
    <location>
        <begin position="254"/>
        <end position="273"/>
    </location>
</feature>
<dbReference type="GO" id="GO:0039700">
    <property type="term" value="P:fusion of viral membrane with host outer nuclear membrane"/>
    <property type="evidence" value="ECO:0007669"/>
    <property type="project" value="UniProtKB-KW"/>
</dbReference>
<reference evidence="20" key="1">
    <citation type="journal article" date="2020" name="Emerg. Infect. Dis.">
        <title>Identification of a Novel alpha-herpesvirus Associated with Ulcerative Stomatitis in Donkeys.</title>
        <authorList>
            <person name="Martella V."/>
            <person name="Lanave G."/>
            <person name="Camero M."/>
            <person name="Larocca V."/>
            <person name="Lorusso E."/>
            <person name="Catella C."/>
            <person name="Capozza P."/>
            <person name="Tempesta M."/>
            <person name="Buonavoglia C."/>
        </authorList>
    </citation>
    <scope>NUCLEOTIDE SEQUENCE</scope>
    <source>
        <strain evidence="20">AsHV/Bari/2011/740</strain>
    </source>
</reference>
<keyword evidence="12" id="KW-1043">Host membrane</keyword>
<keyword evidence="16 19" id="KW-0472">Membrane</keyword>
<keyword evidence="11" id="KW-1040">Host Golgi apparatus</keyword>
<feature type="transmembrane region" description="Helical" evidence="19">
    <location>
        <begin position="117"/>
        <end position="137"/>
    </location>
</feature>
<evidence type="ECO:0000256" key="10">
    <source>
        <dbReference type="ARBA" id="ARBA00022729"/>
    </source>
</evidence>
<evidence type="ECO:0000256" key="5">
    <source>
        <dbReference type="ARBA" id="ARBA00011115"/>
    </source>
</evidence>
<keyword evidence="20" id="KW-0946">Virion</keyword>
<evidence type="ECO:0000256" key="18">
    <source>
        <dbReference type="ARBA" id="ARBA00023213"/>
    </source>
</evidence>
<dbReference type="KEGG" id="vg:80540114"/>
<dbReference type="RefSeq" id="YP_010801405.1">
    <property type="nucleotide sequence ID" value="NC_076964.1"/>
</dbReference>
<keyword evidence="21" id="KW-1185">Reference proteome</keyword>
<evidence type="ECO:0000313" key="20">
    <source>
        <dbReference type="EMBL" id="QPI70116.1"/>
    </source>
</evidence>
<dbReference type="Pfam" id="PF01621">
    <property type="entry name" value="Fusion_gly_K"/>
    <property type="match status" value="1"/>
</dbReference>
<evidence type="ECO:0000256" key="2">
    <source>
        <dbReference type="ARBA" id="ARBA00004330"/>
    </source>
</evidence>
<evidence type="ECO:0000313" key="21">
    <source>
        <dbReference type="Proteomes" id="UP001143705"/>
    </source>
</evidence>
<evidence type="ECO:0000256" key="9">
    <source>
        <dbReference type="ARBA" id="ARBA00022692"/>
    </source>
</evidence>
<dbReference type="GO" id="GO:0060141">
    <property type="term" value="P:symbiont-mediated induction of syncytium formation"/>
    <property type="evidence" value="ECO:0007669"/>
    <property type="project" value="UniProtKB-KW"/>
</dbReference>
<evidence type="ECO:0000256" key="19">
    <source>
        <dbReference type="SAM" id="Phobius"/>
    </source>
</evidence>
<keyword evidence="8" id="KW-1188">Viral release from host cell</keyword>
<dbReference type="EMBL" id="MT012704">
    <property type="protein sequence ID" value="QPI70116.1"/>
    <property type="molecule type" value="Genomic_DNA"/>
</dbReference>
<evidence type="ECO:0000256" key="16">
    <source>
        <dbReference type="ARBA" id="ARBA00023136"/>
    </source>
</evidence>
<evidence type="ECO:0000256" key="8">
    <source>
        <dbReference type="ARBA" id="ARBA00022612"/>
    </source>
</evidence>
<sequence>MLVGGRLVHLAALGLITAYAVFTVWYTLSSGLNHTCVYATVPLNNPNATTATWGVFNATVVYAYPEAGTRRFSDGLSGFDHVCRGGWINESSLEVLRTWNGLHEKVRIVLGTRNCHAYLWNVHLRMIAVAWLLYVTFMSLRQERRLLGPLRNPNEFLPPTGYTLNYAAYAIANTVLRTHYTKFARLLCEATLRRTALSRKLKTDPLGFLCESPGAAVLMALEYATHFIARLVAVGTVSLVHTPCAQTYPLYVKIASWTFVVAMTALEVVAILYSKPAKEDGGGQCHAQPPGGVRGVLVSCCSAVLANLFIKMVYLLAIVGAVAILLHYEHRIQISLLGQKLPVPG</sequence>
<keyword evidence="20" id="KW-0261">Viral envelope protein</keyword>
<dbReference type="GO" id="GO:0044178">
    <property type="term" value="C:host cell Golgi membrane"/>
    <property type="evidence" value="ECO:0007669"/>
    <property type="project" value="UniProtKB-SubCell"/>
</dbReference>
<accession>A0A7S9VM19</accession>
<protein>
    <recommendedName>
        <fullName evidence="6">Envelope glycoprotein K</fullName>
    </recommendedName>
</protein>
<comment type="similarity">
    <text evidence="4">Belongs to the alphaherpesvirinae glycoprotein K family.</text>
</comment>
<evidence type="ECO:0000256" key="12">
    <source>
        <dbReference type="ARBA" id="ARBA00022870"/>
    </source>
</evidence>
<comment type="subcellular location">
    <subcellularLocation>
        <location evidence="1">Host Golgi apparatus membrane</location>
        <topology evidence="1">Multi-pass membrane protein</topology>
    </subcellularLocation>
    <subcellularLocation>
        <location evidence="3">Host cell membrane</location>
        <topology evidence="3">Multi-pass membrane protein</topology>
    </subcellularLocation>
    <subcellularLocation>
        <location evidence="2">Host endosome membrane</location>
        <topology evidence="2">Multi-pass membrane protein</topology>
    </subcellularLocation>
</comment>
<keyword evidence="18" id="KW-1180">Syncytium formation induced by viral infection</keyword>
<comment type="subunit">
    <text evidence="5">Interacts (via UL20 interaction region) with protein UL20 homolog (via N-terminus); this interaction probably plays a role in the coordinate transport of protein UL20 homolog and gK to the trans-Golgi network (TGN), and is required for the cell surface expression of gK.</text>
</comment>
<keyword evidence="17" id="KW-0325">Glycoprotein</keyword>
<evidence type="ECO:0000256" key="15">
    <source>
        <dbReference type="ARBA" id="ARBA00023046"/>
    </source>
</evidence>
<evidence type="ECO:0000256" key="14">
    <source>
        <dbReference type="ARBA" id="ARBA00022989"/>
    </source>
</evidence>
<dbReference type="GO" id="GO:0016020">
    <property type="term" value="C:membrane"/>
    <property type="evidence" value="ECO:0007669"/>
    <property type="project" value="InterPro"/>
</dbReference>
<evidence type="ECO:0000256" key="7">
    <source>
        <dbReference type="ARBA" id="ARBA00022511"/>
    </source>
</evidence>
<evidence type="ECO:0000256" key="17">
    <source>
        <dbReference type="ARBA" id="ARBA00023180"/>
    </source>
</evidence>
<evidence type="ECO:0000256" key="1">
    <source>
        <dbReference type="ARBA" id="ARBA00004252"/>
    </source>
</evidence>
<dbReference type="GO" id="GO:0044175">
    <property type="term" value="C:host cell endosome membrane"/>
    <property type="evidence" value="ECO:0007669"/>
    <property type="project" value="UniProtKB-SubCell"/>
</dbReference>
<dbReference type="GO" id="GO:0019031">
    <property type="term" value="C:viral envelope"/>
    <property type="evidence" value="ECO:0007669"/>
    <property type="project" value="UniProtKB-KW"/>
</dbReference>
<keyword evidence="10" id="KW-0732">Signal</keyword>